<evidence type="ECO:0000313" key="2">
    <source>
        <dbReference type="Proteomes" id="UP001177140"/>
    </source>
</evidence>
<keyword evidence="2" id="KW-1185">Reference proteome</keyword>
<reference evidence="1" key="1">
    <citation type="submission" date="2022-03" db="EMBL/GenBank/DDBJ databases">
        <title>A functionally conserved STORR gene fusion in Papaver species that diverged 16.8 million years ago.</title>
        <authorList>
            <person name="Catania T."/>
        </authorList>
    </citation>
    <scope>NUCLEOTIDE SEQUENCE</scope>
    <source>
        <strain evidence="1">S-191538</strain>
    </source>
</reference>
<evidence type="ECO:0000313" key="1">
    <source>
        <dbReference type="EMBL" id="MCL7038394.1"/>
    </source>
</evidence>
<name>A0AA41SF31_PAPNU</name>
<protein>
    <submittedName>
        <fullName evidence="1">Uncharacterized protein</fullName>
    </submittedName>
</protein>
<dbReference type="Proteomes" id="UP001177140">
    <property type="component" value="Unassembled WGS sequence"/>
</dbReference>
<gene>
    <name evidence="1" type="ORF">MKW94_018959</name>
</gene>
<organism evidence="1 2">
    <name type="scientific">Papaver nudicaule</name>
    <name type="common">Iceland poppy</name>
    <dbReference type="NCBI Taxonomy" id="74823"/>
    <lineage>
        <taxon>Eukaryota</taxon>
        <taxon>Viridiplantae</taxon>
        <taxon>Streptophyta</taxon>
        <taxon>Embryophyta</taxon>
        <taxon>Tracheophyta</taxon>
        <taxon>Spermatophyta</taxon>
        <taxon>Magnoliopsida</taxon>
        <taxon>Ranunculales</taxon>
        <taxon>Papaveraceae</taxon>
        <taxon>Papaveroideae</taxon>
        <taxon>Papaver</taxon>
    </lineage>
</organism>
<dbReference type="EMBL" id="JAJJMA010190076">
    <property type="protein sequence ID" value="MCL7038394.1"/>
    <property type="molecule type" value="Genomic_DNA"/>
</dbReference>
<proteinExistence type="predicted"/>
<accession>A0AA41SF31</accession>
<dbReference type="AlphaFoldDB" id="A0AA41SF31"/>
<sequence>MPTSSYSYLSLMNSFISRINEKRYMQCQLIEYESGMLLEVVQEEAEFCPEFDPALRCANDWETGVKCPEGHHPCRSNCGRTRCVEN</sequence>
<comment type="caution">
    <text evidence="1">The sequence shown here is derived from an EMBL/GenBank/DDBJ whole genome shotgun (WGS) entry which is preliminary data.</text>
</comment>